<dbReference type="OrthoDB" id="9778782at2"/>
<sequence>MRRRALIKKFAPALLLAPGGVHAQVYLSREQARQILLPGKTATQVAVHLSKDERKEIEKASDVKVETRDLDAWKGKDGSWLIFDTVMGRYEAIDIAVAIDSDGETKGVEILTYREMYGYEVRSPKWRKQFHGKSADSKLKVNKDISNISGATISSKGITAGVKRLVHTWEIVLRKL</sequence>
<keyword evidence="1" id="KW-0813">Transport</keyword>
<dbReference type="Pfam" id="PF04205">
    <property type="entry name" value="FMN_bind"/>
    <property type="match status" value="1"/>
</dbReference>
<evidence type="ECO:0000256" key="6">
    <source>
        <dbReference type="SAM" id="SignalP"/>
    </source>
</evidence>
<keyword evidence="9" id="KW-1185">Reference proteome</keyword>
<keyword evidence="5" id="KW-0249">Electron transport</keyword>
<evidence type="ECO:0000259" key="7">
    <source>
        <dbReference type="SMART" id="SM00900"/>
    </source>
</evidence>
<evidence type="ECO:0000256" key="3">
    <source>
        <dbReference type="ARBA" id="ARBA00022630"/>
    </source>
</evidence>
<evidence type="ECO:0000256" key="5">
    <source>
        <dbReference type="ARBA" id="ARBA00022982"/>
    </source>
</evidence>
<organism evidence="8 9">
    <name type="scientific">Brevifollis gellanilyticus</name>
    <dbReference type="NCBI Taxonomy" id="748831"/>
    <lineage>
        <taxon>Bacteria</taxon>
        <taxon>Pseudomonadati</taxon>
        <taxon>Verrucomicrobiota</taxon>
        <taxon>Verrucomicrobiia</taxon>
        <taxon>Verrucomicrobiales</taxon>
        <taxon>Verrucomicrobiaceae</taxon>
    </lineage>
</organism>
<dbReference type="GO" id="GO:0005886">
    <property type="term" value="C:plasma membrane"/>
    <property type="evidence" value="ECO:0007669"/>
    <property type="project" value="InterPro"/>
</dbReference>
<proteinExistence type="predicted"/>
<keyword evidence="2" id="KW-0597">Phosphoprotein</keyword>
<evidence type="ECO:0000256" key="1">
    <source>
        <dbReference type="ARBA" id="ARBA00022448"/>
    </source>
</evidence>
<dbReference type="GO" id="GO:0010181">
    <property type="term" value="F:FMN binding"/>
    <property type="evidence" value="ECO:0007669"/>
    <property type="project" value="InterPro"/>
</dbReference>
<dbReference type="EMBL" id="BKAG01000051">
    <property type="protein sequence ID" value="GEP45527.1"/>
    <property type="molecule type" value="Genomic_DNA"/>
</dbReference>
<gene>
    <name evidence="8" type="ORF">BGE01nite_48180</name>
</gene>
<protein>
    <recommendedName>
        <fullName evidence="7">FMN-binding domain-containing protein</fullName>
    </recommendedName>
</protein>
<dbReference type="SMART" id="SM00900">
    <property type="entry name" value="FMN_bind"/>
    <property type="match status" value="1"/>
</dbReference>
<dbReference type="PANTHER" id="PTHR36118:SF1">
    <property type="entry name" value="ION-TRANSLOCATING OXIDOREDUCTASE COMPLEX SUBUNIT G"/>
    <property type="match status" value="1"/>
</dbReference>
<dbReference type="InterPro" id="IPR010209">
    <property type="entry name" value="Ion_transpt_RnfG/RsxG"/>
</dbReference>
<dbReference type="GO" id="GO:0022900">
    <property type="term" value="P:electron transport chain"/>
    <property type="evidence" value="ECO:0007669"/>
    <property type="project" value="InterPro"/>
</dbReference>
<evidence type="ECO:0000256" key="2">
    <source>
        <dbReference type="ARBA" id="ARBA00022553"/>
    </source>
</evidence>
<dbReference type="InterPro" id="IPR007329">
    <property type="entry name" value="FMN-bd"/>
</dbReference>
<evidence type="ECO:0000313" key="8">
    <source>
        <dbReference type="EMBL" id="GEP45527.1"/>
    </source>
</evidence>
<dbReference type="AlphaFoldDB" id="A0A512MFM1"/>
<accession>A0A512MFM1</accession>
<dbReference type="Proteomes" id="UP000321577">
    <property type="component" value="Unassembled WGS sequence"/>
</dbReference>
<evidence type="ECO:0000313" key="9">
    <source>
        <dbReference type="Proteomes" id="UP000321577"/>
    </source>
</evidence>
<reference evidence="8 9" key="1">
    <citation type="submission" date="2019-07" db="EMBL/GenBank/DDBJ databases">
        <title>Whole genome shotgun sequence of Brevifollis gellanilyticus NBRC 108608.</title>
        <authorList>
            <person name="Hosoyama A."/>
            <person name="Uohara A."/>
            <person name="Ohji S."/>
            <person name="Ichikawa N."/>
        </authorList>
    </citation>
    <scope>NUCLEOTIDE SEQUENCE [LARGE SCALE GENOMIC DNA]</scope>
    <source>
        <strain evidence="8 9">NBRC 108608</strain>
    </source>
</reference>
<keyword evidence="3" id="KW-0285">Flavoprotein</keyword>
<dbReference type="PANTHER" id="PTHR36118">
    <property type="entry name" value="ION-TRANSLOCATING OXIDOREDUCTASE COMPLEX SUBUNIT G"/>
    <property type="match status" value="1"/>
</dbReference>
<comment type="caution">
    <text evidence="8">The sequence shown here is derived from an EMBL/GenBank/DDBJ whole genome shotgun (WGS) entry which is preliminary data.</text>
</comment>
<dbReference type="GO" id="GO:0009055">
    <property type="term" value="F:electron transfer activity"/>
    <property type="evidence" value="ECO:0007669"/>
    <property type="project" value="InterPro"/>
</dbReference>
<dbReference type="RefSeq" id="WP_146854506.1">
    <property type="nucleotide sequence ID" value="NZ_BKAG01000051.1"/>
</dbReference>
<feature type="domain" description="FMN-binding" evidence="7">
    <location>
        <begin position="89"/>
        <end position="169"/>
    </location>
</feature>
<keyword evidence="6" id="KW-0732">Signal</keyword>
<evidence type="ECO:0000256" key="4">
    <source>
        <dbReference type="ARBA" id="ARBA00022643"/>
    </source>
</evidence>
<name>A0A512MFM1_9BACT</name>
<feature type="signal peptide" evidence="6">
    <location>
        <begin position="1"/>
        <end position="23"/>
    </location>
</feature>
<keyword evidence="4" id="KW-0288">FMN</keyword>
<feature type="chain" id="PRO_5022027654" description="FMN-binding domain-containing protein" evidence="6">
    <location>
        <begin position="24"/>
        <end position="176"/>
    </location>
</feature>